<organism evidence="2 3">
    <name type="scientific">Porites evermanni</name>
    <dbReference type="NCBI Taxonomy" id="104178"/>
    <lineage>
        <taxon>Eukaryota</taxon>
        <taxon>Metazoa</taxon>
        <taxon>Cnidaria</taxon>
        <taxon>Anthozoa</taxon>
        <taxon>Hexacorallia</taxon>
        <taxon>Scleractinia</taxon>
        <taxon>Fungiina</taxon>
        <taxon>Poritidae</taxon>
        <taxon>Porites</taxon>
    </lineage>
</organism>
<name>A0ABN8T1Z8_9CNID</name>
<reference evidence="2 3" key="1">
    <citation type="submission" date="2022-05" db="EMBL/GenBank/DDBJ databases">
        <authorList>
            <consortium name="Genoscope - CEA"/>
            <person name="William W."/>
        </authorList>
    </citation>
    <scope>NUCLEOTIDE SEQUENCE [LARGE SCALE GENOMIC DNA]</scope>
</reference>
<dbReference type="EMBL" id="CALNXI010000116">
    <property type="protein sequence ID" value="CAH3019447.1"/>
    <property type="molecule type" value="Genomic_DNA"/>
</dbReference>
<dbReference type="EMBL" id="CALNXI010005372">
    <property type="protein sequence ID" value="CAH3197572.1"/>
    <property type="molecule type" value="Genomic_DNA"/>
</dbReference>
<proteinExistence type="predicted"/>
<sequence>MTSMFLILTTDQQFLGEIYQDQSFMRKLHAQLAFLKVRAATIMAFLNYFQDQVPHVRQAHPKMERLLHNLQAHTSLEEDLLFCSEQEVFQEGAETVIKFLNQIQLLDPRNLNDVEGDFTSIDSIPGFQAVSNQE</sequence>
<protein>
    <recommendedName>
        <fullName evidence="4">Hemerythrin-like domain-containing protein</fullName>
    </recommendedName>
</protein>
<evidence type="ECO:0000313" key="2">
    <source>
        <dbReference type="EMBL" id="CAH3197572.1"/>
    </source>
</evidence>
<accession>A0ABN8T1Z8</accession>
<keyword evidence="3" id="KW-1185">Reference proteome</keyword>
<evidence type="ECO:0008006" key="4">
    <source>
        <dbReference type="Google" id="ProtNLM"/>
    </source>
</evidence>
<evidence type="ECO:0000313" key="3">
    <source>
        <dbReference type="Proteomes" id="UP001159427"/>
    </source>
</evidence>
<gene>
    <name evidence="1" type="ORF">PEVE_00002718</name>
    <name evidence="2" type="ORF">PEVE_00034994</name>
</gene>
<evidence type="ECO:0000313" key="1">
    <source>
        <dbReference type="EMBL" id="CAH3019447.1"/>
    </source>
</evidence>
<dbReference type="Proteomes" id="UP001159427">
    <property type="component" value="Unassembled WGS sequence"/>
</dbReference>
<comment type="caution">
    <text evidence="2">The sequence shown here is derived from an EMBL/GenBank/DDBJ whole genome shotgun (WGS) entry which is preliminary data.</text>
</comment>